<gene>
    <name evidence="11" type="ORF">FOZ63_030729</name>
</gene>
<proteinExistence type="inferred from homology"/>
<keyword evidence="6 9" id="KW-1133">Transmembrane helix</keyword>
<feature type="transmembrane region" description="Helical" evidence="9">
    <location>
        <begin position="498"/>
        <end position="524"/>
    </location>
</feature>
<keyword evidence="3" id="KW-0813">Transport</keyword>
<comment type="caution">
    <text evidence="11">The sequence shown here is derived from an EMBL/GenBank/DDBJ whole genome shotgun (WGS) entry which is preliminary data.</text>
</comment>
<evidence type="ECO:0000256" key="2">
    <source>
        <dbReference type="ARBA" id="ARBA00009749"/>
    </source>
</evidence>
<feature type="domain" description="SLC41A/MgtE integral membrane" evidence="10">
    <location>
        <begin position="423"/>
        <end position="555"/>
    </location>
</feature>
<feature type="compositionally biased region" description="Pro residues" evidence="8">
    <location>
        <begin position="90"/>
        <end position="99"/>
    </location>
</feature>
<evidence type="ECO:0000313" key="12">
    <source>
        <dbReference type="Proteomes" id="UP000553632"/>
    </source>
</evidence>
<evidence type="ECO:0000256" key="4">
    <source>
        <dbReference type="ARBA" id="ARBA00022692"/>
    </source>
</evidence>
<dbReference type="SUPFAM" id="SSF161093">
    <property type="entry name" value="MgtE membrane domain-like"/>
    <property type="match status" value="1"/>
</dbReference>
<name>A0A7J6P0K5_PEROL</name>
<feature type="compositionally biased region" description="Basic and acidic residues" evidence="8">
    <location>
        <begin position="136"/>
        <end position="163"/>
    </location>
</feature>
<dbReference type="Proteomes" id="UP000553632">
    <property type="component" value="Unassembled WGS sequence"/>
</dbReference>
<dbReference type="GO" id="GO:0008324">
    <property type="term" value="F:monoatomic cation transmembrane transporter activity"/>
    <property type="evidence" value="ECO:0007669"/>
    <property type="project" value="InterPro"/>
</dbReference>
<feature type="compositionally biased region" description="Polar residues" evidence="8">
    <location>
        <begin position="42"/>
        <end position="55"/>
    </location>
</feature>
<evidence type="ECO:0000313" key="11">
    <source>
        <dbReference type="EMBL" id="KAF4689608.1"/>
    </source>
</evidence>
<keyword evidence="4 9" id="KW-0812">Transmembrane</keyword>
<dbReference type="InterPro" id="IPR006667">
    <property type="entry name" value="SLC41_membr_dom"/>
</dbReference>
<dbReference type="PANTHER" id="PTHR41394:SF5">
    <property type="entry name" value="SLC41A_MGTE INTEGRAL MEMBRANE DOMAIN-CONTAINING PROTEIN"/>
    <property type="match status" value="1"/>
</dbReference>
<dbReference type="PANTHER" id="PTHR41394">
    <property type="entry name" value="MAGNESIUM TRANSPORTER MGTE"/>
    <property type="match status" value="1"/>
</dbReference>
<feature type="compositionally biased region" description="Pro residues" evidence="8">
    <location>
        <begin position="69"/>
        <end position="83"/>
    </location>
</feature>
<evidence type="ECO:0000256" key="9">
    <source>
        <dbReference type="SAM" id="Phobius"/>
    </source>
</evidence>
<comment type="similarity">
    <text evidence="2">Belongs to the SLC41A transporter family.</text>
</comment>
<dbReference type="AlphaFoldDB" id="A0A7J6P0K5"/>
<evidence type="ECO:0000256" key="7">
    <source>
        <dbReference type="ARBA" id="ARBA00023136"/>
    </source>
</evidence>
<evidence type="ECO:0000256" key="5">
    <source>
        <dbReference type="ARBA" id="ARBA00022842"/>
    </source>
</evidence>
<feature type="transmembrane region" description="Helical" evidence="9">
    <location>
        <begin position="465"/>
        <end position="486"/>
    </location>
</feature>
<accession>A0A7J6P0K5</accession>
<protein>
    <recommendedName>
        <fullName evidence="10">SLC41A/MgtE integral membrane domain-containing protein</fullName>
    </recommendedName>
</protein>
<evidence type="ECO:0000256" key="6">
    <source>
        <dbReference type="ARBA" id="ARBA00022989"/>
    </source>
</evidence>
<reference evidence="11 12" key="1">
    <citation type="submission" date="2020-04" db="EMBL/GenBank/DDBJ databases">
        <title>Perkinsus olseni comparative genomics.</title>
        <authorList>
            <person name="Bogema D.R."/>
        </authorList>
    </citation>
    <scope>NUCLEOTIDE SEQUENCE [LARGE SCALE GENOMIC DNA]</scope>
    <source>
        <strain evidence="11 12">ATCC PRA-207</strain>
    </source>
</reference>
<comment type="subcellular location">
    <subcellularLocation>
        <location evidence="1">Membrane</location>
        <topology evidence="1">Multi-pass membrane protein</topology>
    </subcellularLocation>
</comment>
<dbReference type="GO" id="GO:0016020">
    <property type="term" value="C:membrane"/>
    <property type="evidence" value="ECO:0007669"/>
    <property type="project" value="UniProtKB-SubCell"/>
</dbReference>
<dbReference type="EMBL" id="JABANO010039819">
    <property type="protein sequence ID" value="KAF4689608.1"/>
    <property type="molecule type" value="Genomic_DNA"/>
</dbReference>
<organism evidence="11 12">
    <name type="scientific">Perkinsus olseni</name>
    <name type="common">Perkinsus atlanticus</name>
    <dbReference type="NCBI Taxonomy" id="32597"/>
    <lineage>
        <taxon>Eukaryota</taxon>
        <taxon>Sar</taxon>
        <taxon>Alveolata</taxon>
        <taxon>Perkinsozoa</taxon>
        <taxon>Perkinsea</taxon>
        <taxon>Perkinsida</taxon>
        <taxon>Perkinsidae</taxon>
        <taxon>Perkinsus</taxon>
    </lineage>
</organism>
<feature type="region of interest" description="Disordered" evidence="8">
    <location>
        <begin position="1"/>
        <end position="163"/>
    </location>
</feature>
<dbReference type="Pfam" id="PF01769">
    <property type="entry name" value="MgtE"/>
    <property type="match status" value="1"/>
</dbReference>
<dbReference type="InterPro" id="IPR036739">
    <property type="entry name" value="SLC41_membr_dom_sf"/>
</dbReference>
<keyword evidence="7 9" id="KW-0472">Membrane</keyword>
<dbReference type="Gene3D" id="1.10.357.20">
    <property type="entry name" value="SLC41 divalent cation transporters, integral membrane domain"/>
    <property type="match status" value="1"/>
</dbReference>
<sequence>MRPHYPPHVPQGGMPMGPRGFPQRGPLPAMPTNWAAVPHSRPLNSNAPPFVQTSRYHLLPPQNGYHGDPPLPPGGPFPPPPIPNAASQPQPAPPLPNPGPVKRQEAEPDGGIGILWEERQRTPPSPPGRLMYLDITGRERVDEDKKEGKGEKEAQESHAPDRRGFFCPLREHLAARRLPSLAGPRPLTRDGVESMGRLPKTASPVWQSVKLLGVKTSNTPLDEALIAPLEPLMPPEMFDENKEGSELFSSAGFDKSGYSLPYGNAITMCAVYASPSSISSSSGPIVVRPITDITQGPVAATCSAAFSPACGVGRRGISVHTPAAVAQLPGAASADEIPPNADGGVAVTVDDDDPEVPPDEEAFPVLPYQKASFLRKNWMRFPPLLITLLLELIPSLLYTEGSGALANLIGEDRADLFMGLRAVVTAVAGNFSLQNSSNMSRWLAMGIVTRGTWRREIWGEIKANLLTSLVLSLVMMLTTGLGLCPWKLHDDISGENMWFGFVISLVLFLTANIGGLVGMLSPLLLQFVLKLDPAACAGPGETCFQDIVGSLIVVFVAQLLFMI</sequence>
<evidence type="ECO:0000256" key="8">
    <source>
        <dbReference type="SAM" id="MobiDB-lite"/>
    </source>
</evidence>
<evidence type="ECO:0000256" key="3">
    <source>
        <dbReference type="ARBA" id="ARBA00022448"/>
    </source>
</evidence>
<keyword evidence="5" id="KW-0460">Magnesium</keyword>
<evidence type="ECO:0000256" key="1">
    <source>
        <dbReference type="ARBA" id="ARBA00004141"/>
    </source>
</evidence>
<evidence type="ECO:0000259" key="10">
    <source>
        <dbReference type="Pfam" id="PF01769"/>
    </source>
</evidence>
<keyword evidence="12" id="KW-1185">Reference proteome</keyword>